<evidence type="ECO:0000313" key="2">
    <source>
        <dbReference type="Proteomes" id="UP001281410"/>
    </source>
</evidence>
<comment type="caution">
    <text evidence="1">The sequence shown here is derived from an EMBL/GenBank/DDBJ whole genome shotgun (WGS) entry which is preliminary data.</text>
</comment>
<keyword evidence="2" id="KW-1185">Reference proteome</keyword>
<name>A0AAE0E1U4_9ROSI</name>
<reference evidence="1" key="1">
    <citation type="journal article" date="2023" name="Plant J.">
        <title>Genome sequences and population genomics provide insights into the demographic history, inbreeding, and mutation load of two 'living fossil' tree species of Dipteronia.</title>
        <authorList>
            <person name="Feng Y."/>
            <person name="Comes H.P."/>
            <person name="Chen J."/>
            <person name="Zhu S."/>
            <person name="Lu R."/>
            <person name="Zhang X."/>
            <person name="Li P."/>
            <person name="Qiu J."/>
            <person name="Olsen K.M."/>
            <person name="Qiu Y."/>
        </authorList>
    </citation>
    <scope>NUCLEOTIDE SEQUENCE</scope>
    <source>
        <strain evidence="1">NBL</strain>
    </source>
</reference>
<dbReference type="AlphaFoldDB" id="A0AAE0E1U4"/>
<organism evidence="1 2">
    <name type="scientific">Dipteronia sinensis</name>
    <dbReference type="NCBI Taxonomy" id="43782"/>
    <lineage>
        <taxon>Eukaryota</taxon>
        <taxon>Viridiplantae</taxon>
        <taxon>Streptophyta</taxon>
        <taxon>Embryophyta</taxon>
        <taxon>Tracheophyta</taxon>
        <taxon>Spermatophyta</taxon>
        <taxon>Magnoliopsida</taxon>
        <taxon>eudicotyledons</taxon>
        <taxon>Gunneridae</taxon>
        <taxon>Pentapetalae</taxon>
        <taxon>rosids</taxon>
        <taxon>malvids</taxon>
        <taxon>Sapindales</taxon>
        <taxon>Sapindaceae</taxon>
        <taxon>Hippocastanoideae</taxon>
        <taxon>Acereae</taxon>
        <taxon>Dipteronia</taxon>
    </lineage>
</organism>
<dbReference type="EMBL" id="JANJYJ010000006">
    <property type="protein sequence ID" value="KAK3204161.1"/>
    <property type="molecule type" value="Genomic_DNA"/>
</dbReference>
<gene>
    <name evidence="1" type="ORF">Dsin_018207</name>
</gene>
<dbReference type="Proteomes" id="UP001281410">
    <property type="component" value="Unassembled WGS sequence"/>
</dbReference>
<proteinExistence type="predicted"/>
<protein>
    <submittedName>
        <fullName evidence="1">Uncharacterized protein</fullName>
    </submittedName>
</protein>
<evidence type="ECO:0000313" key="1">
    <source>
        <dbReference type="EMBL" id="KAK3204161.1"/>
    </source>
</evidence>
<accession>A0AAE0E1U4</accession>
<sequence length="126" mass="14029">MNFQHFKTDRNRFIGSSLLQDMNFLSPLHPPPQLCLSSSLSGGRMHLPKEGETAIPEMGFQISSPSMESKPWIFKTTVDERDGVLGMSLNLGEEVEEAKSLVGGGNNSGPHSQWSPPMELLFKFFF</sequence>